<dbReference type="SUPFAM" id="SSF53300">
    <property type="entry name" value="vWA-like"/>
    <property type="match status" value="1"/>
</dbReference>
<evidence type="ECO:0008006" key="5">
    <source>
        <dbReference type="Google" id="ProtNLM"/>
    </source>
</evidence>
<evidence type="ECO:0000256" key="2">
    <source>
        <dbReference type="SAM" id="Phobius"/>
    </source>
</evidence>
<accession>A0ABD1XYC6</accession>
<comment type="caution">
    <text evidence="3">The sequence shown here is derived from an EMBL/GenBank/DDBJ whole genome shotgun (WGS) entry which is preliminary data.</text>
</comment>
<feature type="region of interest" description="Disordered" evidence="1">
    <location>
        <begin position="438"/>
        <end position="459"/>
    </location>
</feature>
<organism evidence="3 4">
    <name type="scientific">Riccia fluitans</name>
    <dbReference type="NCBI Taxonomy" id="41844"/>
    <lineage>
        <taxon>Eukaryota</taxon>
        <taxon>Viridiplantae</taxon>
        <taxon>Streptophyta</taxon>
        <taxon>Embryophyta</taxon>
        <taxon>Marchantiophyta</taxon>
        <taxon>Marchantiopsida</taxon>
        <taxon>Marchantiidae</taxon>
        <taxon>Marchantiales</taxon>
        <taxon>Ricciaceae</taxon>
        <taxon>Riccia</taxon>
    </lineage>
</organism>
<dbReference type="AlphaFoldDB" id="A0ABD1XYC6"/>
<keyword evidence="2" id="KW-0472">Membrane</keyword>
<proteinExistence type="predicted"/>
<keyword evidence="2" id="KW-0812">Transmembrane</keyword>
<name>A0ABD1XYC6_9MARC</name>
<reference evidence="3 4" key="1">
    <citation type="submission" date="2024-09" db="EMBL/GenBank/DDBJ databases">
        <title>Chromosome-scale assembly of Riccia fluitans.</title>
        <authorList>
            <person name="Paukszto L."/>
            <person name="Sawicki J."/>
            <person name="Karawczyk K."/>
            <person name="Piernik-Szablinska J."/>
            <person name="Szczecinska M."/>
            <person name="Mazdziarz M."/>
        </authorList>
    </citation>
    <scope>NUCLEOTIDE SEQUENCE [LARGE SCALE GENOMIC DNA]</scope>
    <source>
        <strain evidence="3">Rf_01</strain>
        <tissue evidence="3">Aerial parts of the thallus</tissue>
    </source>
</reference>
<dbReference type="PANTHER" id="PTHR10166:SF37">
    <property type="entry name" value="STOLID, ISOFORM H"/>
    <property type="match status" value="1"/>
</dbReference>
<dbReference type="PANTHER" id="PTHR10166">
    <property type="entry name" value="VOLTAGE-DEPENDENT CALCIUM CHANNEL SUBUNIT ALPHA-2/DELTA-RELATED"/>
    <property type="match status" value="1"/>
</dbReference>
<dbReference type="Proteomes" id="UP001605036">
    <property type="component" value="Unassembled WGS sequence"/>
</dbReference>
<dbReference type="InterPro" id="IPR051173">
    <property type="entry name" value="Ca_channel_alpha-2/delta"/>
</dbReference>
<keyword evidence="2" id="KW-1133">Transmembrane helix</keyword>
<evidence type="ECO:0000313" key="3">
    <source>
        <dbReference type="EMBL" id="KAL2613944.1"/>
    </source>
</evidence>
<keyword evidence="4" id="KW-1185">Reference proteome</keyword>
<evidence type="ECO:0000313" key="4">
    <source>
        <dbReference type="Proteomes" id="UP001605036"/>
    </source>
</evidence>
<feature type="transmembrane region" description="Helical" evidence="2">
    <location>
        <begin position="399"/>
        <end position="423"/>
    </location>
</feature>
<protein>
    <recommendedName>
        <fullName evidence="5">VWFA domain-containing protein</fullName>
    </recommendedName>
</protein>
<gene>
    <name evidence="3" type="ORF">R1flu_025636</name>
</gene>
<dbReference type="Gene3D" id="3.40.50.410">
    <property type="entry name" value="von Willebrand factor, type A domain"/>
    <property type="match status" value="1"/>
</dbReference>
<evidence type="ECO:0000256" key="1">
    <source>
        <dbReference type="SAM" id="MobiDB-lite"/>
    </source>
</evidence>
<dbReference type="InterPro" id="IPR036465">
    <property type="entry name" value="vWFA_dom_sf"/>
</dbReference>
<sequence length="507" mass="56360">MPSSLLPPVSVIIILSPANTRCNVHFKDHDCPSKRVSMQNTSVAFPRFPAFLDTRPDAAQARTICGTKNIDPIFQKLFRQNPFHAEYYVGFPDGTHRNFPGRFVPPAHEKFDLFPQAEGLEPESIVVLFNESDPQHHEELHPLKTKVSNLRPATGDSQVTSSNLTAGLQEALRLFDGVSNMAVKNIVLFTSGDIFYDDVGLNTTLKQVSDNLIRLFIFSVNTRGDNLDRVAVTASGYHFRLTTSENPLFRMRAYFSYLAVLRNMSTTTDLPFWTPSYKDFYDIGKIITVVYPAFTRTEPRKLLGVAAIDVLYNEIDDRDIVAEFQVALKNRPESPHVVIGAELFNSIQLPAFDDTLLESCDKTVGERAVCESYTPDKNQNFLDRMCCQKCSGDPDSQRWRTVLAVVGATVGGLGFVSLGLYLLKLFCWEPNRAMTVDPRDTESEFRSGQSTPTGTGPTGGAFNVEARALVNSKPVTPGAARHLSHILASGTVKFTESRPKAKLSDTY</sequence>
<dbReference type="EMBL" id="JBHFFA010000007">
    <property type="protein sequence ID" value="KAL2613944.1"/>
    <property type="molecule type" value="Genomic_DNA"/>
</dbReference>